<keyword evidence="3" id="KW-1185">Reference proteome</keyword>
<feature type="domain" description="DUF397" evidence="1">
    <location>
        <begin position="15"/>
        <end position="64"/>
    </location>
</feature>
<dbReference type="EMBL" id="JAGPNL010000009">
    <property type="protein sequence ID" value="MBQ0830076.1"/>
    <property type="molecule type" value="Genomic_DNA"/>
</dbReference>
<dbReference type="Pfam" id="PF04149">
    <property type="entry name" value="DUF397"/>
    <property type="match status" value="1"/>
</dbReference>
<dbReference type="AlphaFoldDB" id="A0A940XPL5"/>
<organism evidence="2 3">
    <name type="scientific">Streptomyces tagetis</name>
    <dbReference type="NCBI Taxonomy" id="2820809"/>
    <lineage>
        <taxon>Bacteria</taxon>
        <taxon>Bacillati</taxon>
        <taxon>Actinomycetota</taxon>
        <taxon>Actinomycetes</taxon>
        <taxon>Kitasatosporales</taxon>
        <taxon>Streptomycetaceae</taxon>
        <taxon>Streptomyces</taxon>
    </lineage>
</organism>
<accession>A0A940XPL5</accession>
<gene>
    <name evidence="2" type="ORF">J5Y05_26830</name>
</gene>
<evidence type="ECO:0000313" key="3">
    <source>
        <dbReference type="Proteomes" id="UP000677875"/>
    </source>
</evidence>
<reference evidence="2" key="1">
    <citation type="submission" date="2021-04" db="EMBL/GenBank/DDBJ databases">
        <title>Genome seq and assembly of Streptomyces sp. RG38.</title>
        <authorList>
            <person name="Chhetri G."/>
        </authorList>
    </citation>
    <scope>NUCLEOTIDE SEQUENCE</scope>
    <source>
        <strain evidence="2">RG38</strain>
    </source>
</reference>
<protein>
    <submittedName>
        <fullName evidence="2">DUF397 domain-containing protein</fullName>
    </submittedName>
</protein>
<proteinExistence type="predicted"/>
<name>A0A940XPL5_9ACTN</name>
<dbReference type="InterPro" id="IPR007278">
    <property type="entry name" value="DUF397"/>
</dbReference>
<comment type="caution">
    <text evidence="2">The sequence shown here is derived from an EMBL/GenBank/DDBJ whole genome shotgun (WGS) entry which is preliminary data.</text>
</comment>
<evidence type="ECO:0000313" key="2">
    <source>
        <dbReference type="EMBL" id="MBQ0830076.1"/>
    </source>
</evidence>
<evidence type="ECO:0000259" key="1">
    <source>
        <dbReference type="Pfam" id="PF04149"/>
    </source>
</evidence>
<dbReference type="RefSeq" id="WP_210875673.1">
    <property type="nucleotide sequence ID" value="NZ_JAGPNL010000009.1"/>
</dbReference>
<sequence length="68" mass="7352">MSYQATTVGGSELLWFKSSYSDSSDPNDCVEVAMTPASVHVRDSKHPQGPHLAVTRAAWARFVEVADG</sequence>
<dbReference type="Proteomes" id="UP000677875">
    <property type="component" value="Unassembled WGS sequence"/>
</dbReference>